<dbReference type="RefSeq" id="WP_126539692.1">
    <property type="nucleotide sequence ID" value="NZ_BSPM01000002.1"/>
</dbReference>
<accession>A0A4R6RE01</accession>
<gene>
    <name evidence="1" type="ORF">EDD54_2548</name>
</gene>
<name>A0A4R6RE01_9HYPH</name>
<dbReference type="OrthoDB" id="573462at2"/>
<dbReference type="AlphaFoldDB" id="A0A4R6RE01"/>
<protein>
    <recommendedName>
        <fullName evidence="3">Uracil DNA glycosylase superfamily protein</fullName>
    </recommendedName>
</protein>
<keyword evidence="2" id="KW-1185">Reference proteome</keyword>
<proteinExistence type="predicted"/>
<dbReference type="Proteomes" id="UP000294547">
    <property type="component" value="Unassembled WGS sequence"/>
</dbReference>
<evidence type="ECO:0000313" key="1">
    <source>
        <dbReference type="EMBL" id="TDP83947.1"/>
    </source>
</evidence>
<dbReference type="EMBL" id="SNXY01000008">
    <property type="protein sequence ID" value="TDP83947.1"/>
    <property type="molecule type" value="Genomic_DNA"/>
</dbReference>
<reference evidence="1 2" key="1">
    <citation type="submission" date="2019-03" db="EMBL/GenBank/DDBJ databases">
        <title>Genomic Encyclopedia of Type Strains, Phase IV (KMG-IV): sequencing the most valuable type-strain genomes for metagenomic binning, comparative biology and taxonomic classification.</title>
        <authorList>
            <person name="Goeker M."/>
        </authorList>
    </citation>
    <scope>NUCLEOTIDE SEQUENCE [LARGE SCALE GENOMIC DNA]</scope>
    <source>
        <strain evidence="1 2">DSM 102969</strain>
    </source>
</reference>
<sequence>MDSLLPKFAPLLAAATASDITSDPTLSGRLVLETAGPIQVSYAPFDHLNPAARIVLVGLTPGRQQAVNALVEASRQLKPGAPIEVADKAAKETASFSGLMRSNLVDILDHVGVAKWLGITSCSDLFVRAASLVHYTSALRYPVFVSGQNYSGSPALKSTPILAGMVTRYLAEEARSLPGAVWVPLGPAATSAVQMLVDRKALDGRRVLDGLPHPSGANGERIAYFLGRKEKAALSTKTNAGLLDVARTEILRRMGNMA</sequence>
<evidence type="ECO:0008006" key="3">
    <source>
        <dbReference type="Google" id="ProtNLM"/>
    </source>
</evidence>
<comment type="caution">
    <text evidence="1">The sequence shown here is derived from an EMBL/GenBank/DDBJ whole genome shotgun (WGS) entry which is preliminary data.</text>
</comment>
<organism evidence="1 2">
    <name type="scientific">Oharaeibacter diazotrophicus</name>
    <dbReference type="NCBI Taxonomy" id="1920512"/>
    <lineage>
        <taxon>Bacteria</taxon>
        <taxon>Pseudomonadati</taxon>
        <taxon>Pseudomonadota</taxon>
        <taxon>Alphaproteobacteria</taxon>
        <taxon>Hyphomicrobiales</taxon>
        <taxon>Pleomorphomonadaceae</taxon>
        <taxon>Oharaeibacter</taxon>
    </lineage>
</organism>
<evidence type="ECO:0000313" key="2">
    <source>
        <dbReference type="Proteomes" id="UP000294547"/>
    </source>
</evidence>